<protein>
    <recommendedName>
        <fullName evidence="4">Class I SAM-dependent methyltransferase</fullName>
    </recommendedName>
</protein>
<accession>A0A7J4KZI2</accession>
<evidence type="ECO:0000313" key="1">
    <source>
        <dbReference type="EMBL" id="HIH32756.1"/>
    </source>
</evidence>
<proteinExistence type="predicted"/>
<dbReference type="AlphaFoldDB" id="A0A7J4KZI2"/>
<dbReference type="EMBL" id="DUFJ01000017">
    <property type="protein sequence ID" value="HIH32756.1"/>
    <property type="molecule type" value="Genomic_DNA"/>
</dbReference>
<gene>
    <name evidence="1" type="ORF">HA227_00740</name>
    <name evidence="2" type="ORF">J4478_00065</name>
</gene>
<organism evidence="1 3">
    <name type="scientific">Candidatus Iainarchaeum sp</name>
    <dbReference type="NCBI Taxonomy" id="3101447"/>
    <lineage>
        <taxon>Archaea</taxon>
        <taxon>Candidatus Iainarchaeota</taxon>
        <taxon>Candidatus Iainarchaeia</taxon>
        <taxon>Candidatus Iainarchaeales</taxon>
        <taxon>Candidatus Iainarchaeaceae</taxon>
        <taxon>Candidatus Iainarchaeum</taxon>
    </lineage>
</organism>
<name>A0A7J4KZI2_9ARCH</name>
<dbReference type="Proteomes" id="UP000527315">
    <property type="component" value="Unassembled WGS sequence"/>
</dbReference>
<dbReference type="Proteomes" id="UP000680185">
    <property type="component" value="Unassembled WGS sequence"/>
</dbReference>
<dbReference type="EMBL" id="JAGVWB010000001">
    <property type="protein sequence ID" value="MBS3057783.1"/>
    <property type="molecule type" value="Genomic_DNA"/>
</dbReference>
<evidence type="ECO:0000313" key="2">
    <source>
        <dbReference type="EMBL" id="MBS3057783.1"/>
    </source>
</evidence>
<dbReference type="Gene3D" id="3.40.50.150">
    <property type="entry name" value="Vaccinia Virus protein VP39"/>
    <property type="match status" value="1"/>
</dbReference>
<evidence type="ECO:0000313" key="3">
    <source>
        <dbReference type="Proteomes" id="UP000527315"/>
    </source>
</evidence>
<reference evidence="2" key="2">
    <citation type="submission" date="2021-03" db="EMBL/GenBank/DDBJ databases">
        <authorList>
            <person name="Jaffe A."/>
        </authorList>
    </citation>
    <scope>NUCLEOTIDE SEQUENCE</scope>
    <source>
        <strain evidence="2">RIFCSPLOWO2_01_FULL_43_13</strain>
    </source>
</reference>
<dbReference type="InterPro" id="IPR029063">
    <property type="entry name" value="SAM-dependent_MTases_sf"/>
</dbReference>
<sequence length="160" mass="18956">MQIEFFDKIYDSWKPKQLEKFEQLLPILKPFIRSSHSLLDLGIGRAWFESFLLDRSIRLSRIVGADINQFLVSPRLSWVQYEFSKNFQTQEKFDWVVCFDSLHLLQDKNVLKFLKPKGIALISLPVSLMREIPKFENSEILHEGFIGVQEKDYFQLLQSK</sequence>
<comment type="caution">
    <text evidence="1">The sequence shown here is derived from an EMBL/GenBank/DDBJ whole genome shotgun (WGS) entry which is preliminary data.</text>
</comment>
<dbReference type="SUPFAM" id="SSF53335">
    <property type="entry name" value="S-adenosyl-L-methionine-dependent methyltransferases"/>
    <property type="match status" value="1"/>
</dbReference>
<reference evidence="2" key="3">
    <citation type="submission" date="2021-05" db="EMBL/GenBank/DDBJ databases">
        <title>Protein family content uncovers lineage relationships and bacterial pathway maintenance mechanisms in DPANN archaea.</title>
        <authorList>
            <person name="Castelle C.J."/>
            <person name="Meheust R."/>
            <person name="Jaffe A.L."/>
            <person name="Seitz K."/>
            <person name="Gong X."/>
            <person name="Baker B.J."/>
            <person name="Banfield J.F."/>
        </authorList>
    </citation>
    <scope>NUCLEOTIDE SEQUENCE</scope>
    <source>
        <strain evidence="2">RIFCSPLOWO2_01_FULL_43_13</strain>
    </source>
</reference>
<reference evidence="1" key="1">
    <citation type="journal article" date="2020" name="bioRxiv">
        <title>A rank-normalized archaeal taxonomy based on genome phylogeny resolves widespread incomplete and uneven classifications.</title>
        <authorList>
            <person name="Rinke C."/>
            <person name="Chuvochina M."/>
            <person name="Mussig A.J."/>
            <person name="Chaumeil P.-A."/>
            <person name="Waite D.W."/>
            <person name="Whitman W.B."/>
            <person name="Parks D.H."/>
            <person name="Hugenholtz P."/>
        </authorList>
    </citation>
    <scope>NUCLEOTIDE SEQUENCE</scope>
    <source>
        <strain evidence="1">UBA10036</strain>
    </source>
</reference>
<evidence type="ECO:0008006" key="4">
    <source>
        <dbReference type="Google" id="ProtNLM"/>
    </source>
</evidence>